<dbReference type="InterPro" id="IPR018376">
    <property type="entry name" value="Enoyl-CoA_hyd/isom_CS"/>
</dbReference>
<dbReference type="FunFam" id="1.10.12.10:FF:000001">
    <property type="entry name" value="Probable enoyl-CoA hydratase, mitochondrial"/>
    <property type="match status" value="1"/>
</dbReference>
<comment type="similarity">
    <text evidence="1 3">Belongs to the enoyl-CoA hydratase/isomerase family.</text>
</comment>
<evidence type="ECO:0000256" key="2">
    <source>
        <dbReference type="ARBA" id="ARBA00023239"/>
    </source>
</evidence>
<evidence type="ECO:0000313" key="4">
    <source>
        <dbReference type="EMBL" id="TRO81865.1"/>
    </source>
</evidence>
<keyword evidence="2" id="KW-0456">Lyase</keyword>
<comment type="caution">
    <text evidence="4">The sequence shown here is derived from an EMBL/GenBank/DDBJ whole genome shotgun (WGS) entry which is preliminary data.</text>
</comment>
<dbReference type="GO" id="GO:0016836">
    <property type="term" value="F:hydro-lyase activity"/>
    <property type="evidence" value="ECO:0007669"/>
    <property type="project" value="UniProtKB-ARBA"/>
</dbReference>
<dbReference type="FunFam" id="3.90.226.10:FF:000009">
    <property type="entry name" value="Carnitinyl-CoA dehydratase"/>
    <property type="match status" value="1"/>
</dbReference>
<dbReference type="OrthoDB" id="5365311at2"/>
<proteinExistence type="inferred from homology"/>
<gene>
    <name evidence="4" type="ORF">FL622_08685</name>
</gene>
<organism evidence="4 5">
    <name type="scientific">Trichloromonas acetexigens</name>
    <dbReference type="NCBI Taxonomy" id="38815"/>
    <lineage>
        <taxon>Bacteria</taxon>
        <taxon>Pseudomonadati</taxon>
        <taxon>Thermodesulfobacteriota</taxon>
        <taxon>Desulfuromonadia</taxon>
        <taxon>Desulfuromonadales</taxon>
        <taxon>Trichloromonadaceae</taxon>
        <taxon>Trichloromonas</taxon>
    </lineage>
</organism>
<evidence type="ECO:0000256" key="3">
    <source>
        <dbReference type="RuleBase" id="RU003707"/>
    </source>
</evidence>
<dbReference type="GO" id="GO:0006635">
    <property type="term" value="P:fatty acid beta-oxidation"/>
    <property type="evidence" value="ECO:0007669"/>
    <property type="project" value="TreeGrafter"/>
</dbReference>
<reference evidence="4 5" key="1">
    <citation type="submission" date="2019-07" db="EMBL/GenBank/DDBJ databases">
        <title>Insights of Desulfuromonas acetexigens electromicrobiology.</title>
        <authorList>
            <person name="Katuri K."/>
            <person name="Sapireddy V."/>
            <person name="Shaw D.R."/>
            <person name="Saikaly P."/>
        </authorList>
    </citation>
    <scope>NUCLEOTIDE SEQUENCE [LARGE SCALE GENOMIC DNA]</scope>
    <source>
        <strain evidence="4 5">2873</strain>
    </source>
</reference>
<dbReference type="Gene3D" id="1.10.12.10">
    <property type="entry name" value="Lyase 2-enoyl-coa Hydratase, Chain A, domain 2"/>
    <property type="match status" value="1"/>
</dbReference>
<evidence type="ECO:0000313" key="5">
    <source>
        <dbReference type="Proteomes" id="UP000317155"/>
    </source>
</evidence>
<dbReference type="CDD" id="cd06558">
    <property type="entry name" value="crotonase-like"/>
    <property type="match status" value="1"/>
</dbReference>
<dbReference type="Gene3D" id="3.90.226.10">
    <property type="entry name" value="2-enoyl-CoA Hydratase, Chain A, domain 1"/>
    <property type="match status" value="1"/>
</dbReference>
<name>A0A550JF92_9BACT</name>
<dbReference type="Proteomes" id="UP000317155">
    <property type="component" value="Unassembled WGS sequence"/>
</dbReference>
<dbReference type="SUPFAM" id="SSF52096">
    <property type="entry name" value="ClpP/crotonase"/>
    <property type="match status" value="1"/>
</dbReference>
<dbReference type="InterPro" id="IPR001753">
    <property type="entry name" value="Enoyl-CoA_hydra/iso"/>
</dbReference>
<keyword evidence="5" id="KW-1185">Reference proteome</keyword>
<dbReference type="EMBL" id="VJVV01000005">
    <property type="protein sequence ID" value="TRO81865.1"/>
    <property type="molecule type" value="Genomic_DNA"/>
</dbReference>
<dbReference type="InterPro" id="IPR029045">
    <property type="entry name" value="ClpP/crotonase-like_dom_sf"/>
</dbReference>
<dbReference type="PANTHER" id="PTHR11941">
    <property type="entry name" value="ENOYL-COA HYDRATASE-RELATED"/>
    <property type="match status" value="1"/>
</dbReference>
<dbReference type="RefSeq" id="WP_092057692.1">
    <property type="nucleotide sequence ID" value="NZ_FOJJ01000037.1"/>
</dbReference>
<protein>
    <submittedName>
        <fullName evidence="4">Crotonase</fullName>
    </submittedName>
</protein>
<dbReference type="Pfam" id="PF00378">
    <property type="entry name" value="ECH_1"/>
    <property type="match status" value="1"/>
</dbReference>
<dbReference type="PANTHER" id="PTHR11941:SF54">
    <property type="entry name" value="ENOYL-COA HYDRATASE, MITOCHONDRIAL"/>
    <property type="match status" value="1"/>
</dbReference>
<evidence type="ECO:0000256" key="1">
    <source>
        <dbReference type="ARBA" id="ARBA00005254"/>
    </source>
</evidence>
<accession>A0A550JF92</accession>
<dbReference type="AlphaFoldDB" id="A0A550JF92"/>
<dbReference type="PROSITE" id="PS00166">
    <property type="entry name" value="ENOYL_COA_HYDRATASE"/>
    <property type="match status" value="1"/>
</dbReference>
<dbReference type="InterPro" id="IPR014748">
    <property type="entry name" value="Enoyl-CoA_hydra_C"/>
</dbReference>
<sequence length="260" mass="27755">MEYVNLLVEIADEIALLTVNRPQALNALNLETLKELRHFFSAVQEDAGVKVVIVTGAGEKAFVAGGDLAGMALMGPLAARESALLAQEVLNRIEQGRKPVVAAVNGYALGGGCELAMACDLRIAAEHARFGQPEVNLGIIPGWGGTQRLPRLVGKGRALELLLTGEMIDAAEAWRIGLVNRVVPAERLLEEARALAGKIAGKGQVAVRLCKEAVVNGLELESLRAAAMEADLFALCFATADQKEGMRAFLEKRTACFRNE</sequence>